<proteinExistence type="predicted"/>
<comment type="caution">
    <text evidence="2">The sequence shown here is derived from an EMBL/GenBank/DDBJ whole genome shotgun (WGS) entry which is preliminary data.</text>
</comment>
<dbReference type="InterPro" id="IPR050256">
    <property type="entry name" value="Glycosyltransferase_2"/>
</dbReference>
<dbReference type="CDD" id="cd04179">
    <property type="entry name" value="DPM_DPG-synthase_like"/>
    <property type="match status" value="1"/>
</dbReference>
<dbReference type="PANTHER" id="PTHR48090">
    <property type="entry name" value="UNDECAPRENYL-PHOSPHATE 4-DEOXY-4-FORMAMIDO-L-ARABINOSE TRANSFERASE-RELATED"/>
    <property type="match status" value="1"/>
</dbReference>
<sequence>MDDKIVSIIIPIYNEKNFILETLRQVEDLALPGLKKEIILIDDGSQDGSREILESLKDKYRIVIHEKNQGVGAAVRDGLKASTGNYIVRQDVDLEYAVSNIPQLLQPLIRGEADAVYGSRTLGKQGSYSKLYNFGSAAVNKLFNLLYFNRIYNFTTAAKAFKREIFDKITLEEDRFETESEISAKIIRRGFKIVNVPIVHRSRTMEQGKKMRWYYTFKIIAALFIYRFKKI</sequence>
<name>A0A0G0Z468_9BACT</name>
<protein>
    <submittedName>
        <fullName evidence="2">Glycosyl transferase family 2</fullName>
    </submittedName>
</protein>
<dbReference type="AlphaFoldDB" id="A0A0G0Z468"/>
<evidence type="ECO:0000313" key="3">
    <source>
        <dbReference type="Proteomes" id="UP000034875"/>
    </source>
</evidence>
<feature type="domain" description="Glycosyltransferase 2-like" evidence="1">
    <location>
        <begin position="7"/>
        <end position="169"/>
    </location>
</feature>
<dbReference type="Proteomes" id="UP000034875">
    <property type="component" value="Unassembled WGS sequence"/>
</dbReference>
<gene>
    <name evidence="2" type="ORF">UV05_C0031G0009</name>
</gene>
<dbReference type="EMBL" id="LCCZ01000031">
    <property type="protein sequence ID" value="KKS43534.1"/>
    <property type="molecule type" value="Genomic_DNA"/>
</dbReference>
<evidence type="ECO:0000259" key="1">
    <source>
        <dbReference type="Pfam" id="PF00535"/>
    </source>
</evidence>
<reference evidence="2 3" key="1">
    <citation type="journal article" date="2015" name="Nature">
        <title>rRNA introns, odd ribosomes, and small enigmatic genomes across a large radiation of phyla.</title>
        <authorList>
            <person name="Brown C.T."/>
            <person name="Hug L.A."/>
            <person name="Thomas B.C."/>
            <person name="Sharon I."/>
            <person name="Castelle C.J."/>
            <person name="Singh A."/>
            <person name="Wilkins M.J."/>
            <person name="Williams K.H."/>
            <person name="Banfield J.F."/>
        </authorList>
    </citation>
    <scope>NUCLEOTIDE SEQUENCE [LARGE SCALE GENOMIC DNA]</scope>
</reference>
<accession>A0A0G0Z468</accession>
<dbReference type="SUPFAM" id="SSF53448">
    <property type="entry name" value="Nucleotide-diphospho-sugar transferases"/>
    <property type="match status" value="1"/>
</dbReference>
<dbReference type="GO" id="GO:0016740">
    <property type="term" value="F:transferase activity"/>
    <property type="evidence" value="ECO:0007669"/>
    <property type="project" value="UniProtKB-KW"/>
</dbReference>
<dbReference type="PANTHER" id="PTHR48090:SF7">
    <property type="entry name" value="RFBJ PROTEIN"/>
    <property type="match status" value="1"/>
</dbReference>
<dbReference type="InterPro" id="IPR029044">
    <property type="entry name" value="Nucleotide-diphossugar_trans"/>
</dbReference>
<dbReference type="Gene3D" id="3.90.550.10">
    <property type="entry name" value="Spore Coat Polysaccharide Biosynthesis Protein SpsA, Chain A"/>
    <property type="match status" value="1"/>
</dbReference>
<evidence type="ECO:0000313" key="2">
    <source>
        <dbReference type="EMBL" id="KKS43534.1"/>
    </source>
</evidence>
<keyword evidence="2" id="KW-0808">Transferase</keyword>
<dbReference type="Pfam" id="PF00535">
    <property type="entry name" value="Glycos_transf_2"/>
    <property type="match status" value="1"/>
</dbReference>
<dbReference type="InterPro" id="IPR001173">
    <property type="entry name" value="Glyco_trans_2-like"/>
</dbReference>
<organism evidence="2 3">
    <name type="scientific">candidate division CPR1 bacterium GW2011_GWA2_42_17</name>
    <dbReference type="NCBI Taxonomy" id="1618341"/>
    <lineage>
        <taxon>Bacteria</taxon>
        <taxon>candidate division CPR1</taxon>
    </lineage>
</organism>